<name>A0A1C9ZPS1_9CHLO</name>
<evidence type="ECO:0000313" key="1">
    <source>
        <dbReference type="EMBL" id="BAV58296.1"/>
    </source>
</evidence>
<dbReference type="EMBL" id="LC088608">
    <property type="protein sequence ID" value="BAV58296.1"/>
    <property type="molecule type" value="mRNA"/>
</dbReference>
<gene>
    <name evidence="1" type="primary">05861f</name>
</gene>
<reference evidence="1" key="1">
    <citation type="submission" date="2015-10" db="EMBL/GenBank/DDBJ databases">
        <title>Evolution of the mating-type locus in an isomorphic haploid-diploid life cycle and isogamy.</title>
        <authorList>
            <person name="Yamazaki T."/>
            <person name="Suzuki R."/>
            <person name="Ichihara K."/>
            <person name="Toyoda A."/>
            <person name="Kuwano K."/>
            <person name="Kawano S."/>
        </authorList>
    </citation>
    <scope>NUCLEOTIDE SEQUENCE</scope>
    <source>
        <strain evidence="1">MGEC-1</strain>
    </source>
</reference>
<protein>
    <submittedName>
        <fullName evidence="1">Uncharacterized protein</fullName>
    </submittedName>
</protein>
<organism evidence="1">
    <name type="scientific">Ulva partita</name>
    <dbReference type="NCBI Taxonomy" id="1605170"/>
    <lineage>
        <taxon>Eukaryota</taxon>
        <taxon>Viridiplantae</taxon>
        <taxon>Chlorophyta</taxon>
        <taxon>core chlorophytes</taxon>
        <taxon>Ulvophyceae</taxon>
        <taxon>OUU clade</taxon>
        <taxon>Ulvales</taxon>
        <taxon>Ulvaceae</taxon>
        <taxon>Ulva</taxon>
    </lineage>
</organism>
<accession>A0A1C9ZPS1</accession>
<proteinExistence type="evidence at transcript level"/>
<dbReference type="AlphaFoldDB" id="A0A1C9ZPS1"/>
<sequence length="80" mass="9460">MLAEHSSRVGQYLQQMVSSQRRDVVWSLEFCSPHYLGQVCQLIERRKHFLSSAAWYTVLKLFRVPQELRPCSRQVLPKII</sequence>